<evidence type="ECO:0000256" key="2">
    <source>
        <dbReference type="ARBA" id="ARBA00015132"/>
    </source>
</evidence>
<evidence type="ECO:0000256" key="3">
    <source>
        <dbReference type="ARBA" id="ARBA00023002"/>
    </source>
</evidence>
<proteinExistence type="inferred from homology"/>
<dbReference type="OrthoDB" id="5059218at2759"/>
<accession>A0A7R8ZWI9</accession>
<evidence type="ECO:0000256" key="4">
    <source>
        <dbReference type="ARBA" id="ARBA00023027"/>
    </source>
</evidence>
<keyword evidence="4" id="KW-0520">NAD</keyword>
<dbReference type="InterPro" id="IPR036291">
    <property type="entry name" value="NAD(P)-bd_dom_sf"/>
</dbReference>
<evidence type="ECO:0000256" key="1">
    <source>
        <dbReference type="ARBA" id="ARBA00006601"/>
    </source>
</evidence>
<dbReference type="InterPro" id="IPR008927">
    <property type="entry name" value="6-PGluconate_DH-like_C_sf"/>
</dbReference>
<keyword evidence="3" id="KW-0560">Oxidoreductase</keyword>
<dbReference type="Pfam" id="PF03720">
    <property type="entry name" value="UDPG_MGDP_dh_C"/>
    <property type="match status" value="1"/>
</dbReference>
<evidence type="ECO:0000256" key="5">
    <source>
        <dbReference type="PIRNR" id="PIRNR000124"/>
    </source>
</evidence>
<dbReference type="InterPro" id="IPR017476">
    <property type="entry name" value="UDP-Glc/GDP-Man"/>
</dbReference>
<evidence type="ECO:0000313" key="6">
    <source>
        <dbReference type="EMBL" id="CAD7234551.1"/>
    </source>
</evidence>
<name>A0A7R8ZWI9_9CRUS</name>
<dbReference type="InterPro" id="IPR036220">
    <property type="entry name" value="UDP-Glc/GDP-Man_DH_C_sf"/>
</dbReference>
<dbReference type="GO" id="GO:0000271">
    <property type="term" value="P:polysaccharide biosynthetic process"/>
    <property type="evidence" value="ECO:0007669"/>
    <property type="project" value="InterPro"/>
</dbReference>
<dbReference type="SMART" id="SM00984">
    <property type="entry name" value="UDPG_MGDP_dh_C"/>
    <property type="match status" value="1"/>
</dbReference>
<dbReference type="GO" id="GO:0016616">
    <property type="term" value="F:oxidoreductase activity, acting on the CH-OH group of donors, NAD or NADP as acceptor"/>
    <property type="evidence" value="ECO:0007669"/>
    <property type="project" value="InterPro"/>
</dbReference>
<dbReference type="SUPFAM" id="SSF52413">
    <property type="entry name" value="UDP-glucose/GDP-mannose dehydrogenase C-terminal domain"/>
    <property type="match status" value="1"/>
</dbReference>
<dbReference type="InterPro" id="IPR014027">
    <property type="entry name" value="UDP-Glc/GDP-Man_DH_C"/>
</dbReference>
<gene>
    <name evidence="6" type="ORF">CTOB1V02_LOCUS12367</name>
</gene>
<dbReference type="PIRSF" id="PIRSF000124">
    <property type="entry name" value="UDPglc_GDPman_dh"/>
    <property type="match status" value="1"/>
</dbReference>
<dbReference type="PANTHER" id="PTHR43491:SF2">
    <property type="entry name" value="UDP-N-ACETYL-D-MANNOSAMINE DEHYDROGENASE"/>
    <property type="match status" value="1"/>
</dbReference>
<protein>
    <recommendedName>
        <fullName evidence="2">UDP-glucose 6-dehydrogenase</fullName>
    </recommendedName>
</protein>
<organism evidence="6">
    <name type="scientific">Cyprideis torosa</name>
    <dbReference type="NCBI Taxonomy" id="163714"/>
    <lineage>
        <taxon>Eukaryota</taxon>
        <taxon>Metazoa</taxon>
        <taxon>Ecdysozoa</taxon>
        <taxon>Arthropoda</taxon>
        <taxon>Crustacea</taxon>
        <taxon>Oligostraca</taxon>
        <taxon>Ostracoda</taxon>
        <taxon>Podocopa</taxon>
        <taxon>Podocopida</taxon>
        <taxon>Cytherocopina</taxon>
        <taxon>Cytheroidea</taxon>
        <taxon>Cytherideidae</taxon>
        <taxon>Cyprideis</taxon>
    </lineage>
</organism>
<dbReference type="SUPFAM" id="SSF48179">
    <property type="entry name" value="6-phosphogluconate dehydrogenase C-terminal domain-like"/>
    <property type="match status" value="1"/>
</dbReference>
<sequence>MKQKQTHIAIIGLGYVGLPLAVAFAKVHPTLGFDPNTKRIQELRRGKDTTLEVEDSELEEVANKLNFTDEACDIAECTVYIIAVPTPIDPARQPDLRYLQSASEIVGKNLRPGDHVIYESTVYPGCTEEVCVPILEQCSGLRLNHDFFCGYSPERINPGDKEHRLADIIKITSGSSPEAAQYIDALYRDIITAGTFQASSIKVAEAAKVIENTQRDVNIALINELALIFHKLHINTTEVLQAAGTKWNFLPFSPGLVGGHCIGVDPYYLTYKAQKIGYHPSMILAGRRLNDSMGQYVAGALIKLMVKRKIDVTRAKVLILGLTFKENCPDLRNTKVIDSIGELEEYNIEVDVYDPWANPDEAQAEYGVALLKEPLAGEYDGILITVAHDDFKNLGPEHIRSYGKKNHVLYDVKNLFPPHLSDASL</sequence>
<dbReference type="PANTHER" id="PTHR43491">
    <property type="entry name" value="UDP-N-ACETYL-D-MANNOSAMINE DEHYDROGENASE"/>
    <property type="match status" value="1"/>
</dbReference>
<dbReference type="GO" id="GO:0051287">
    <property type="term" value="F:NAD binding"/>
    <property type="evidence" value="ECO:0007669"/>
    <property type="project" value="InterPro"/>
</dbReference>
<dbReference type="Gene3D" id="3.40.50.720">
    <property type="entry name" value="NAD(P)-binding Rossmann-like Domain"/>
    <property type="match status" value="2"/>
</dbReference>
<dbReference type="InterPro" id="IPR001732">
    <property type="entry name" value="UDP-Glc/GDP-Man_DH_N"/>
</dbReference>
<comment type="similarity">
    <text evidence="1 5">Belongs to the UDP-glucose/GDP-mannose dehydrogenase family.</text>
</comment>
<dbReference type="SUPFAM" id="SSF51735">
    <property type="entry name" value="NAD(P)-binding Rossmann-fold domains"/>
    <property type="match status" value="1"/>
</dbReference>
<comment type="function">
    <text evidence="5">Involved in the biosynthesis of glycosaminoglycans; hyaluronan, chondroitin sulfate, and heparan sulfate.</text>
</comment>
<dbReference type="GO" id="GO:0016628">
    <property type="term" value="F:oxidoreductase activity, acting on the CH-CH group of donors, NAD or NADP as acceptor"/>
    <property type="evidence" value="ECO:0007669"/>
    <property type="project" value="InterPro"/>
</dbReference>
<dbReference type="Pfam" id="PF03721">
    <property type="entry name" value="UDPG_MGDP_dh_N"/>
    <property type="match status" value="1"/>
</dbReference>
<dbReference type="EMBL" id="OB669058">
    <property type="protein sequence ID" value="CAD7234551.1"/>
    <property type="molecule type" value="Genomic_DNA"/>
</dbReference>
<dbReference type="NCBIfam" id="TIGR03026">
    <property type="entry name" value="NDP-sugDHase"/>
    <property type="match status" value="1"/>
</dbReference>
<dbReference type="InterPro" id="IPR014026">
    <property type="entry name" value="UDP-Glc/GDP-Man_DH_dimer"/>
</dbReference>
<dbReference type="PIRSF" id="PIRSF500136">
    <property type="entry name" value="UDP_ManNAc_DH"/>
    <property type="match status" value="1"/>
</dbReference>
<reference evidence="6" key="1">
    <citation type="submission" date="2020-11" db="EMBL/GenBank/DDBJ databases">
        <authorList>
            <person name="Tran Van P."/>
        </authorList>
    </citation>
    <scope>NUCLEOTIDE SEQUENCE</scope>
</reference>
<dbReference type="AlphaFoldDB" id="A0A7R8ZWI9"/>
<dbReference type="InterPro" id="IPR028359">
    <property type="entry name" value="UDP_ManNAc/GlcNAc_DH"/>
</dbReference>
<dbReference type="Pfam" id="PF00984">
    <property type="entry name" value="UDPG_MGDP_dh"/>
    <property type="match status" value="1"/>
</dbReference>